<protein>
    <submittedName>
        <fullName evidence="1">Putative secreted peptide</fullName>
    </submittedName>
</protein>
<proteinExistence type="predicted"/>
<organism evidence="1">
    <name type="scientific">Anopheles braziliensis</name>
    <dbReference type="NCBI Taxonomy" id="58242"/>
    <lineage>
        <taxon>Eukaryota</taxon>
        <taxon>Metazoa</taxon>
        <taxon>Ecdysozoa</taxon>
        <taxon>Arthropoda</taxon>
        <taxon>Hexapoda</taxon>
        <taxon>Insecta</taxon>
        <taxon>Pterygota</taxon>
        <taxon>Neoptera</taxon>
        <taxon>Endopterygota</taxon>
        <taxon>Diptera</taxon>
        <taxon>Nematocera</taxon>
        <taxon>Culicoidea</taxon>
        <taxon>Culicidae</taxon>
        <taxon>Anophelinae</taxon>
        <taxon>Anopheles</taxon>
    </lineage>
</organism>
<reference evidence="1" key="1">
    <citation type="submission" date="2018-01" db="EMBL/GenBank/DDBJ databases">
        <title>An insight into the sialome of Amazonian anophelines.</title>
        <authorList>
            <person name="Ribeiro J.M."/>
            <person name="Scarpassa V."/>
            <person name="Calvo E."/>
        </authorList>
    </citation>
    <scope>NUCLEOTIDE SEQUENCE</scope>
    <source>
        <tissue evidence="1">Salivary glands</tissue>
    </source>
</reference>
<sequence length="70" mass="7549">MGMKKLLKCTIAQYLAAIAAAVAANSLLFVFRSFGPFVGSVSGFILIIERALKIKACEKTFTVIGPRKDI</sequence>
<dbReference type="AlphaFoldDB" id="A0A2M3ZX74"/>
<evidence type="ECO:0000313" key="1">
    <source>
        <dbReference type="EMBL" id="MBW33095.1"/>
    </source>
</evidence>
<accession>A0A2M3ZX74</accession>
<dbReference type="EMBL" id="GGFM01012344">
    <property type="protein sequence ID" value="MBW33095.1"/>
    <property type="molecule type" value="Transcribed_RNA"/>
</dbReference>
<name>A0A2M3ZX74_9DIPT</name>